<organism evidence="11 12">
    <name type="scientific">Bifidobacterium primatium</name>
    <dbReference type="NCBI Taxonomy" id="2045438"/>
    <lineage>
        <taxon>Bacteria</taxon>
        <taxon>Bacillati</taxon>
        <taxon>Actinomycetota</taxon>
        <taxon>Actinomycetes</taxon>
        <taxon>Bifidobacteriales</taxon>
        <taxon>Bifidobacteriaceae</taxon>
        <taxon>Bifidobacterium</taxon>
    </lineage>
</organism>
<comment type="caution">
    <text evidence="11">The sequence shown here is derived from an EMBL/GenBank/DDBJ whole genome shotgun (WGS) entry which is preliminary data.</text>
</comment>
<feature type="region of interest" description="Disordered" evidence="8">
    <location>
        <begin position="58"/>
        <end position="79"/>
    </location>
</feature>
<keyword evidence="5" id="KW-0418">Kinase</keyword>
<gene>
    <name evidence="11" type="ORF">CS006_03490</name>
</gene>
<evidence type="ECO:0000313" key="11">
    <source>
        <dbReference type="EMBL" id="PJM74199.1"/>
    </source>
</evidence>
<dbReference type="InterPro" id="IPR000719">
    <property type="entry name" value="Prot_kinase_dom"/>
</dbReference>
<keyword evidence="4 7" id="KW-0547">Nucleotide-binding</keyword>
<dbReference type="PANTHER" id="PTHR43671">
    <property type="entry name" value="SERINE/THREONINE-PROTEIN KINASE NEK"/>
    <property type="match status" value="1"/>
</dbReference>
<dbReference type="InterPro" id="IPR011009">
    <property type="entry name" value="Kinase-like_dom_sf"/>
</dbReference>
<dbReference type="InterPro" id="IPR017441">
    <property type="entry name" value="Protein_kinase_ATP_BS"/>
</dbReference>
<dbReference type="InterPro" id="IPR008271">
    <property type="entry name" value="Ser/Thr_kinase_AS"/>
</dbReference>
<reference evidence="11 12" key="1">
    <citation type="submission" date="2017-10" db="EMBL/GenBank/DDBJ databases">
        <title>Draft genome sequences of strains TRE 1, TRE 9, TRE H and TRI 7, isolated from tamarins, belonging to four potential novel Bifidobacterium species.</title>
        <authorList>
            <person name="Mattarelli P."/>
            <person name="Modesto M."/>
            <person name="Puglisi E."/>
            <person name="Morelli L."/>
            <person name="Spezio C."/>
            <person name="Bonetti A."/>
            <person name="Sandri C."/>
        </authorList>
    </citation>
    <scope>NUCLEOTIDE SEQUENCE [LARGE SCALE GENOMIC DNA]</scope>
    <source>
        <strain evidence="12">TRE1</strain>
    </source>
</reference>
<evidence type="ECO:0000313" key="12">
    <source>
        <dbReference type="Proteomes" id="UP000229095"/>
    </source>
</evidence>
<feature type="transmembrane region" description="Helical" evidence="9">
    <location>
        <begin position="952"/>
        <end position="972"/>
    </location>
</feature>
<evidence type="ECO:0000256" key="4">
    <source>
        <dbReference type="ARBA" id="ARBA00022741"/>
    </source>
</evidence>
<dbReference type="GO" id="GO:0004674">
    <property type="term" value="F:protein serine/threonine kinase activity"/>
    <property type="evidence" value="ECO:0007669"/>
    <property type="project" value="UniProtKB-EC"/>
</dbReference>
<feature type="region of interest" description="Disordered" evidence="8">
    <location>
        <begin position="910"/>
        <end position="945"/>
    </location>
</feature>
<feature type="transmembrane region" description="Helical" evidence="9">
    <location>
        <begin position="868"/>
        <end position="890"/>
    </location>
</feature>
<dbReference type="EC" id="2.7.11.1" evidence="2"/>
<evidence type="ECO:0000256" key="9">
    <source>
        <dbReference type="SAM" id="Phobius"/>
    </source>
</evidence>
<keyword evidence="6 7" id="KW-0067">ATP-binding</keyword>
<evidence type="ECO:0000256" key="8">
    <source>
        <dbReference type="SAM" id="MobiDB-lite"/>
    </source>
</evidence>
<feature type="region of interest" description="Disordered" evidence="8">
    <location>
        <begin position="326"/>
        <end position="399"/>
    </location>
</feature>
<dbReference type="SMART" id="SM00220">
    <property type="entry name" value="S_TKc"/>
    <property type="match status" value="1"/>
</dbReference>
<dbReference type="InterPro" id="IPR050660">
    <property type="entry name" value="NEK_Ser/Thr_kinase"/>
</dbReference>
<feature type="region of interest" description="Disordered" evidence="8">
    <location>
        <begin position="515"/>
        <end position="545"/>
    </location>
</feature>
<dbReference type="CDD" id="cd14014">
    <property type="entry name" value="STKc_PknB_like"/>
    <property type="match status" value="1"/>
</dbReference>
<keyword evidence="9" id="KW-0472">Membrane</keyword>
<proteinExistence type="inferred from homology"/>
<dbReference type="Proteomes" id="UP000229095">
    <property type="component" value="Unassembled WGS sequence"/>
</dbReference>
<accession>A0A2M9HBM2</accession>
<protein>
    <recommendedName>
        <fullName evidence="2">non-specific serine/threonine protein kinase</fullName>
        <ecNumber evidence="2">2.7.11.1</ecNumber>
    </recommendedName>
</protein>
<feature type="transmembrane region" description="Helical" evidence="9">
    <location>
        <begin position="821"/>
        <end position="848"/>
    </location>
</feature>
<dbReference type="GO" id="GO:0005524">
    <property type="term" value="F:ATP binding"/>
    <property type="evidence" value="ECO:0007669"/>
    <property type="project" value="UniProtKB-UniRule"/>
</dbReference>
<dbReference type="EMBL" id="PEBI01000001">
    <property type="protein sequence ID" value="PJM74199.1"/>
    <property type="molecule type" value="Genomic_DNA"/>
</dbReference>
<keyword evidence="9" id="KW-1133">Transmembrane helix</keyword>
<dbReference type="OrthoDB" id="9762169at2"/>
<dbReference type="AlphaFoldDB" id="A0A2M9HBM2"/>
<feature type="region of interest" description="Disordered" evidence="8">
    <location>
        <begin position="627"/>
        <end position="701"/>
    </location>
</feature>
<dbReference type="PROSITE" id="PS00107">
    <property type="entry name" value="PROTEIN_KINASE_ATP"/>
    <property type="match status" value="1"/>
</dbReference>
<evidence type="ECO:0000259" key="10">
    <source>
        <dbReference type="PROSITE" id="PS50011"/>
    </source>
</evidence>
<evidence type="ECO:0000256" key="2">
    <source>
        <dbReference type="ARBA" id="ARBA00012513"/>
    </source>
</evidence>
<keyword evidence="3" id="KW-0808">Transferase</keyword>
<keyword evidence="12" id="KW-1185">Reference proteome</keyword>
<feature type="domain" description="Protein kinase" evidence="10">
    <location>
        <begin position="21"/>
        <end position="294"/>
    </location>
</feature>
<evidence type="ECO:0000256" key="3">
    <source>
        <dbReference type="ARBA" id="ARBA00022679"/>
    </source>
</evidence>
<name>A0A2M9HBM2_9BIFI</name>
<evidence type="ECO:0000256" key="5">
    <source>
        <dbReference type="ARBA" id="ARBA00022777"/>
    </source>
</evidence>
<comment type="similarity">
    <text evidence="1">Belongs to the protein kinase superfamily. NEK Ser/Thr protein kinase family. NIMA subfamily.</text>
</comment>
<dbReference type="Gene3D" id="1.10.510.10">
    <property type="entry name" value="Transferase(Phosphotransferase) domain 1"/>
    <property type="match status" value="1"/>
</dbReference>
<dbReference type="PROSITE" id="PS00108">
    <property type="entry name" value="PROTEIN_KINASE_ST"/>
    <property type="match status" value="1"/>
</dbReference>
<keyword evidence="9" id="KW-0812">Transmembrane</keyword>
<dbReference type="Gene3D" id="3.30.200.20">
    <property type="entry name" value="Phosphorylase Kinase, domain 1"/>
    <property type="match status" value="1"/>
</dbReference>
<feature type="binding site" evidence="7">
    <location>
        <position position="49"/>
    </location>
    <ligand>
        <name>ATP</name>
        <dbReference type="ChEBI" id="CHEBI:30616"/>
    </ligand>
</feature>
<dbReference type="SUPFAM" id="SSF56112">
    <property type="entry name" value="Protein kinase-like (PK-like)"/>
    <property type="match status" value="1"/>
</dbReference>
<feature type="compositionally biased region" description="Low complexity" evidence="8">
    <location>
        <begin position="641"/>
        <end position="684"/>
    </location>
</feature>
<evidence type="ECO:0000256" key="7">
    <source>
        <dbReference type="PROSITE-ProRule" id="PRU10141"/>
    </source>
</evidence>
<dbReference type="Pfam" id="PF00069">
    <property type="entry name" value="Pkinase"/>
    <property type="match status" value="1"/>
</dbReference>
<evidence type="ECO:0000256" key="6">
    <source>
        <dbReference type="ARBA" id="ARBA00022840"/>
    </source>
</evidence>
<sequence>MGGMSDLTALNLESGSLVGGYTLISRLGGGAMGSVWRVKDDGGNIYAMKILRDSLNEDGESDGAAASNDFQPGAENNAATARERLRREAAALRRVNHPGVCQIMDMELDDSVAFIVTELIEGKNLRADVAANGRYVAGDLERLTRKLIDAVSAVHRAGIIHRDIKPTNVMISRTGPVLVDFGIAMGEGESHVTRTGLVMGTPGFIAPEIIDGAESDEQTDWWSTAAVLAFAATGQPVFGTNPMMAVLERAATGHANLAGLPPRTTAAFRSALDPKRENRCTPMELLQVIEQDALTPQLWTAVGAAGSAVAGSSLAAGTAASADSASAASTPIGESKPLARPLAGTGAPMAADVPPVPLPPTAAAGNIPTPNTTEAGDGVMRPFGKNSSETADDPDAGIDNPRSLWKALDERRAAATQLIDVSSDSDADHVDASPASNTANAVNAVLDKPVALAGQTRDIPTMVAHAFPTLAAPTLSPTSTPPTTAVSATQVLQAPSSPAETSMAEAPTAAMPATANAAGPSGTTVMPQSPEAATETLSQAAQPPQPAVAIRPVGREPRTFSGAAQPQQWTNGAANGRVVESHPAMSVPSAGGMSPDIAGVTHAAGDAAANAETMAMTFDPEATAVLTPSGGIPRVSSSTVPANTSAEASPATATDSDATTVLPDAQSPYPQPFQTQQQPLRPQPRVASNDPLIGDPVDEPPIDGVPDITAPPMPPAPEPQQPAMQPFQPMSPYEYVTAMTSWLIPRGRMLLCLLAVPLCLFAAAAPTGGLIVAMATLWLLTTAGLSCQSQLNRESKRGGMRKGTDGALIVGSLPWHLIKGLALTFAPIALMAALFMALAAFLAVALGLPQATVSVEVFSLPIRIPVVAGRPLSSSGMILAVCMATGWFIAALGPYSRLARLGAGITRGTFGSPRDAQDPGINDGDINDYPQYRQPDDDEMQDAAQEAQRRSWTLTIIWTILILAGLALLITGDSIDWSPLLLTNE</sequence>
<dbReference type="PANTHER" id="PTHR43671:SF13">
    <property type="entry name" value="SERINE_THREONINE-PROTEIN KINASE NEK2"/>
    <property type="match status" value="1"/>
</dbReference>
<dbReference type="PROSITE" id="PS50011">
    <property type="entry name" value="PROTEIN_KINASE_DOM"/>
    <property type="match status" value="1"/>
</dbReference>
<evidence type="ECO:0000256" key="1">
    <source>
        <dbReference type="ARBA" id="ARBA00010886"/>
    </source>
</evidence>